<feature type="domain" description="ATPase AAA-type core" evidence="2">
    <location>
        <begin position="23"/>
        <end position="303"/>
    </location>
</feature>
<dbReference type="InterPro" id="IPR022532">
    <property type="entry name" value="DUF3696"/>
</dbReference>
<dbReference type="Proteomes" id="UP000184000">
    <property type="component" value="Unassembled WGS sequence"/>
</dbReference>
<name>A0A1M5TB17_9GAMM</name>
<reference evidence="3 4" key="1">
    <citation type="submission" date="2016-11" db="EMBL/GenBank/DDBJ databases">
        <authorList>
            <person name="Jaros S."/>
            <person name="Januszkiewicz K."/>
            <person name="Wedrychowicz H."/>
        </authorList>
    </citation>
    <scope>NUCLEOTIDE SEQUENCE [LARGE SCALE GENOMIC DNA]</scope>
    <source>
        <strain evidence="3 4">DSM 18231</strain>
    </source>
</reference>
<gene>
    <name evidence="3" type="ORF">SAMN02744645_3859</name>
</gene>
<dbReference type="Gene3D" id="3.40.50.300">
    <property type="entry name" value="P-loop containing nucleotide triphosphate hydrolases"/>
    <property type="match status" value="1"/>
</dbReference>
<dbReference type="EMBL" id="FQXA01000007">
    <property type="protein sequence ID" value="SHH47800.1"/>
    <property type="molecule type" value="Genomic_DNA"/>
</dbReference>
<evidence type="ECO:0000313" key="3">
    <source>
        <dbReference type="EMBL" id="SHH47800.1"/>
    </source>
</evidence>
<organism evidence="3 4">
    <name type="scientific">Stutzerimonas xanthomarina DSM 18231</name>
    <dbReference type="NCBI Taxonomy" id="1403346"/>
    <lineage>
        <taxon>Bacteria</taxon>
        <taxon>Pseudomonadati</taxon>
        <taxon>Pseudomonadota</taxon>
        <taxon>Gammaproteobacteria</taxon>
        <taxon>Pseudomonadales</taxon>
        <taxon>Pseudomonadaceae</taxon>
        <taxon>Stutzerimonas</taxon>
    </lineage>
</organism>
<protein>
    <submittedName>
        <fullName evidence="3">Predicted ATPase</fullName>
    </submittedName>
</protein>
<dbReference type="Pfam" id="PF12476">
    <property type="entry name" value="DUF3696"/>
    <property type="match status" value="1"/>
</dbReference>
<dbReference type="SUPFAM" id="SSF52540">
    <property type="entry name" value="P-loop containing nucleoside triphosphate hydrolases"/>
    <property type="match status" value="1"/>
</dbReference>
<sequence length="366" mass="39778">MIDAVTLKNFKGFKSAEIPLAPLTVLTGLNSSGKSTVLQSLGVLRQSIDAGFLSSGSWLLNGPFVELGAGSDVLHEDSDSEEISIGFIQDGARFSWTVAYAQQADVLEPNASFKASESTLTPFSDRFQFLRADRVNPQTISAKSRHAVSQNKSLGAKGEFAAHFLAIFRDQPVPVSIRYPEASETTPGLLSQVNAWMQEFSPGVRLDVRDVVGTDYVRLSFTYGSGVNESNAYRSTNVGFGLAYSLPIVISCLATPVGGLILIENPEAHLHPRGQMAMGRLVALAASAGIQVIVETHSDHFLNGVRLAVKRSELDYTNAKIHFFSRNPALRQSTFVSPSVQPDGRLSFWPEGFFDQWDNALMDLCS</sequence>
<dbReference type="InterPro" id="IPR051396">
    <property type="entry name" value="Bact_Antivir_Def_Nuclease"/>
</dbReference>
<dbReference type="GeneID" id="98636693"/>
<dbReference type="PANTHER" id="PTHR43581">
    <property type="entry name" value="ATP/GTP PHOSPHATASE"/>
    <property type="match status" value="1"/>
</dbReference>
<feature type="domain" description="DUF3696" evidence="1">
    <location>
        <begin position="315"/>
        <end position="364"/>
    </location>
</feature>
<evidence type="ECO:0000259" key="1">
    <source>
        <dbReference type="Pfam" id="PF12476"/>
    </source>
</evidence>
<dbReference type="InterPro" id="IPR014592">
    <property type="entry name" value="P-loop_UCP034888"/>
</dbReference>
<dbReference type="InterPro" id="IPR003959">
    <property type="entry name" value="ATPase_AAA_core"/>
</dbReference>
<dbReference type="Pfam" id="PF13304">
    <property type="entry name" value="AAA_21"/>
    <property type="match status" value="1"/>
</dbReference>
<dbReference type="PANTHER" id="PTHR43581:SF2">
    <property type="entry name" value="EXCINUCLEASE ATPASE SUBUNIT"/>
    <property type="match status" value="1"/>
</dbReference>
<dbReference type="PIRSF" id="PIRSF034888">
    <property type="entry name" value="P-loop_UCP034888"/>
    <property type="match status" value="1"/>
</dbReference>
<dbReference type="AlphaFoldDB" id="A0A1M5TB17"/>
<dbReference type="GO" id="GO:0005524">
    <property type="term" value="F:ATP binding"/>
    <property type="evidence" value="ECO:0007669"/>
    <property type="project" value="InterPro"/>
</dbReference>
<proteinExistence type="predicted"/>
<dbReference type="GO" id="GO:0016887">
    <property type="term" value="F:ATP hydrolysis activity"/>
    <property type="evidence" value="ECO:0007669"/>
    <property type="project" value="InterPro"/>
</dbReference>
<dbReference type="RefSeq" id="WP_073303121.1">
    <property type="nucleotide sequence ID" value="NZ_FQXA01000007.1"/>
</dbReference>
<evidence type="ECO:0000259" key="2">
    <source>
        <dbReference type="Pfam" id="PF13304"/>
    </source>
</evidence>
<accession>A0A1M5TB17</accession>
<evidence type="ECO:0000313" key="4">
    <source>
        <dbReference type="Proteomes" id="UP000184000"/>
    </source>
</evidence>
<dbReference type="InterPro" id="IPR027417">
    <property type="entry name" value="P-loop_NTPase"/>
</dbReference>